<evidence type="ECO:0000313" key="2">
    <source>
        <dbReference type="Proteomes" id="UP001359485"/>
    </source>
</evidence>
<sequence length="95" mass="10848">MGGIVKNLSGKVQPIPELCELTRRSGLDGHYVVLDDSNIRGGTLKRSGSLRFKKVQDSLVLWLMKTPLIPTYSRYKHKRYLTHNISQVYGFIDEI</sequence>
<organism evidence="1 2">
    <name type="scientific">Polyplax serrata</name>
    <name type="common">Common mouse louse</name>
    <dbReference type="NCBI Taxonomy" id="468196"/>
    <lineage>
        <taxon>Eukaryota</taxon>
        <taxon>Metazoa</taxon>
        <taxon>Ecdysozoa</taxon>
        <taxon>Arthropoda</taxon>
        <taxon>Hexapoda</taxon>
        <taxon>Insecta</taxon>
        <taxon>Pterygota</taxon>
        <taxon>Neoptera</taxon>
        <taxon>Paraneoptera</taxon>
        <taxon>Psocodea</taxon>
        <taxon>Troctomorpha</taxon>
        <taxon>Phthiraptera</taxon>
        <taxon>Anoplura</taxon>
        <taxon>Polyplacidae</taxon>
        <taxon>Polyplax</taxon>
    </lineage>
</organism>
<accession>A0ABR1BI92</accession>
<comment type="caution">
    <text evidence="1">The sequence shown here is derived from an EMBL/GenBank/DDBJ whole genome shotgun (WGS) entry which is preliminary data.</text>
</comment>
<name>A0ABR1BI92_POLSC</name>
<dbReference type="Proteomes" id="UP001359485">
    <property type="component" value="Unassembled WGS sequence"/>
</dbReference>
<keyword evidence="2" id="KW-1185">Reference proteome</keyword>
<evidence type="ECO:0000313" key="1">
    <source>
        <dbReference type="EMBL" id="KAK6641886.1"/>
    </source>
</evidence>
<gene>
    <name evidence="1" type="ORF">RUM44_013606</name>
</gene>
<proteinExistence type="predicted"/>
<reference evidence="1 2" key="1">
    <citation type="submission" date="2023-09" db="EMBL/GenBank/DDBJ databases">
        <title>Genomes of two closely related lineages of the louse Polyplax serrata with different host specificities.</title>
        <authorList>
            <person name="Martinu J."/>
            <person name="Tarabai H."/>
            <person name="Stefka J."/>
            <person name="Hypsa V."/>
        </authorList>
    </citation>
    <scope>NUCLEOTIDE SEQUENCE [LARGE SCALE GENOMIC DNA]</scope>
    <source>
        <strain evidence="1">98ZLc_SE</strain>
    </source>
</reference>
<protein>
    <submittedName>
        <fullName evidence="1">Uncharacterized protein</fullName>
    </submittedName>
</protein>
<dbReference type="EMBL" id="JAWJWF010000001">
    <property type="protein sequence ID" value="KAK6641886.1"/>
    <property type="molecule type" value="Genomic_DNA"/>
</dbReference>